<keyword evidence="3" id="KW-1185">Reference proteome</keyword>
<reference evidence="2 3" key="2">
    <citation type="journal article" date="2017" name="Genome Biol.">
        <title>New reference genome sequences of hot pepper reveal the massive evolution of plant disease-resistance genes by retroduplication.</title>
        <authorList>
            <person name="Kim S."/>
            <person name="Park J."/>
            <person name="Yeom S.I."/>
            <person name="Kim Y.M."/>
            <person name="Seo E."/>
            <person name="Kim K.T."/>
            <person name="Kim M.S."/>
            <person name="Lee J.M."/>
            <person name="Cheong K."/>
            <person name="Shin H.S."/>
            <person name="Kim S.B."/>
            <person name="Han K."/>
            <person name="Lee J."/>
            <person name="Park M."/>
            <person name="Lee H.A."/>
            <person name="Lee H.Y."/>
            <person name="Lee Y."/>
            <person name="Oh S."/>
            <person name="Lee J.H."/>
            <person name="Choi E."/>
            <person name="Choi E."/>
            <person name="Lee S.E."/>
            <person name="Jeon J."/>
            <person name="Kim H."/>
            <person name="Choi G."/>
            <person name="Song H."/>
            <person name="Lee J."/>
            <person name="Lee S.C."/>
            <person name="Kwon J.K."/>
            <person name="Lee H.Y."/>
            <person name="Koo N."/>
            <person name="Hong Y."/>
            <person name="Kim R.W."/>
            <person name="Kang W.H."/>
            <person name="Huh J.H."/>
            <person name="Kang B.C."/>
            <person name="Yang T.J."/>
            <person name="Lee Y.H."/>
            <person name="Bennetzen J.L."/>
            <person name="Choi D."/>
        </authorList>
    </citation>
    <scope>NUCLEOTIDE SEQUENCE [LARGE SCALE GENOMIC DNA]</scope>
    <source>
        <strain evidence="3">cv. CM334</strain>
    </source>
</reference>
<reference evidence="2 3" key="1">
    <citation type="journal article" date="2014" name="Nat. Genet.">
        <title>Genome sequence of the hot pepper provides insights into the evolution of pungency in Capsicum species.</title>
        <authorList>
            <person name="Kim S."/>
            <person name="Park M."/>
            <person name="Yeom S.I."/>
            <person name="Kim Y.M."/>
            <person name="Lee J.M."/>
            <person name="Lee H.A."/>
            <person name="Seo E."/>
            <person name="Choi J."/>
            <person name="Cheong K."/>
            <person name="Kim K.T."/>
            <person name="Jung K."/>
            <person name="Lee G.W."/>
            <person name="Oh S.K."/>
            <person name="Bae C."/>
            <person name="Kim S.B."/>
            <person name="Lee H.Y."/>
            <person name="Kim S.Y."/>
            <person name="Kim M.S."/>
            <person name="Kang B.C."/>
            <person name="Jo Y.D."/>
            <person name="Yang H.B."/>
            <person name="Jeong H.J."/>
            <person name="Kang W.H."/>
            <person name="Kwon J.K."/>
            <person name="Shin C."/>
            <person name="Lim J.Y."/>
            <person name="Park J.H."/>
            <person name="Huh J.H."/>
            <person name="Kim J.S."/>
            <person name="Kim B.D."/>
            <person name="Cohen O."/>
            <person name="Paran I."/>
            <person name="Suh M.C."/>
            <person name="Lee S.B."/>
            <person name="Kim Y.K."/>
            <person name="Shin Y."/>
            <person name="Noh S.J."/>
            <person name="Park J."/>
            <person name="Seo Y.S."/>
            <person name="Kwon S.Y."/>
            <person name="Kim H.A."/>
            <person name="Park J.M."/>
            <person name="Kim H.J."/>
            <person name="Choi S.B."/>
            <person name="Bosland P.W."/>
            <person name="Reeves G."/>
            <person name="Jo S.H."/>
            <person name="Lee B.W."/>
            <person name="Cho H.T."/>
            <person name="Choi H.S."/>
            <person name="Lee M.S."/>
            <person name="Yu Y."/>
            <person name="Do Choi Y."/>
            <person name="Park B.S."/>
            <person name="van Deynze A."/>
            <person name="Ashrafi H."/>
            <person name="Hill T."/>
            <person name="Kim W.T."/>
            <person name="Pai H.S."/>
            <person name="Ahn H.K."/>
            <person name="Yeam I."/>
            <person name="Giovannoni J.J."/>
            <person name="Rose J.K."/>
            <person name="Sorensen I."/>
            <person name="Lee S.J."/>
            <person name="Kim R.W."/>
            <person name="Choi I.Y."/>
            <person name="Choi B.S."/>
            <person name="Lim J.S."/>
            <person name="Lee Y.H."/>
            <person name="Choi D."/>
        </authorList>
    </citation>
    <scope>NUCLEOTIDE SEQUENCE [LARGE SCALE GENOMIC DNA]</scope>
    <source>
        <strain evidence="3">cv. CM334</strain>
    </source>
</reference>
<gene>
    <name evidence="2" type="ORF">T459_10328</name>
</gene>
<evidence type="ECO:0000313" key="3">
    <source>
        <dbReference type="Proteomes" id="UP000222542"/>
    </source>
</evidence>
<accession>A0A2G3A1X7</accession>
<sequence>MATARPTLSVKGGSSSSNRDGSAKTVMADQITQSIQFTFNLLHLMLQSSPSQAPPFSSLYLLRMQRLSYQLKE</sequence>
<comment type="caution">
    <text evidence="2">The sequence shown here is derived from an EMBL/GenBank/DDBJ whole genome shotgun (WGS) entry which is preliminary data.</text>
</comment>
<dbReference type="Proteomes" id="UP000222542">
    <property type="component" value="Unassembled WGS sequence"/>
</dbReference>
<dbReference type="AlphaFoldDB" id="A0A2G3A1X7"/>
<feature type="region of interest" description="Disordered" evidence="1">
    <location>
        <begin position="1"/>
        <end position="25"/>
    </location>
</feature>
<proteinExistence type="predicted"/>
<organism evidence="2 3">
    <name type="scientific">Capsicum annuum</name>
    <name type="common">Capsicum pepper</name>
    <dbReference type="NCBI Taxonomy" id="4072"/>
    <lineage>
        <taxon>Eukaryota</taxon>
        <taxon>Viridiplantae</taxon>
        <taxon>Streptophyta</taxon>
        <taxon>Embryophyta</taxon>
        <taxon>Tracheophyta</taxon>
        <taxon>Spermatophyta</taxon>
        <taxon>Magnoliopsida</taxon>
        <taxon>eudicotyledons</taxon>
        <taxon>Gunneridae</taxon>
        <taxon>Pentapetalae</taxon>
        <taxon>asterids</taxon>
        <taxon>lamiids</taxon>
        <taxon>Solanales</taxon>
        <taxon>Solanaceae</taxon>
        <taxon>Solanoideae</taxon>
        <taxon>Capsiceae</taxon>
        <taxon>Capsicum</taxon>
    </lineage>
</organism>
<protein>
    <submittedName>
        <fullName evidence="2">Tobamovirus multiplication protein 2B</fullName>
    </submittedName>
</protein>
<evidence type="ECO:0000256" key="1">
    <source>
        <dbReference type="SAM" id="MobiDB-lite"/>
    </source>
</evidence>
<evidence type="ECO:0000313" key="2">
    <source>
        <dbReference type="EMBL" id="PHT88222.1"/>
    </source>
</evidence>
<dbReference type="EMBL" id="AYRZ02000003">
    <property type="protein sequence ID" value="PHT88222.1"/>
    <property type="molecule type" value="Genomic_DNA"/>
</dbReference>
<name>A0A2G3A1X7_CAPAN</name>
<dbReference type="Gramene" id="PHT88222">
    <property type="protein sequence ID" value="PHT88222"/>
    <property type="gene ID" value="T459_10328"/>
</dbReference>